<sequence>MVMGETVIKITEPLLKTHPSRDDEYGSKKKKAVSTDLSSDRIEEYLGQENLPSEWWALLIGWELRQLWSLCGLCIIISVFNFMLSLVTQMFIGHYMGSLKLAGVSIAILEIQGFAFIIMVVTFVLIDPCFSTKAFKGLWSYSKIAFSSLFVLSFESWFSIGLVLSAGFFASPAVSIASFAICLNYLHLDLAFMLGVCTAASIRVGGELEGAHPTVAKFSAVVANCNSLLISLIFCAIVLLYGGTLSKAFTSDIEVIKAVSDFSPLLAFSIFLNGIEPILSGVAIGAGRAGFVVCSYACNYYLVGLGLGYGIAFMTNFGVSGIWWGVILGFLLQTITLVILAIRINWNKESEKLTRNDRKRIRNKFISVVALIKWKRLYEQTRLPVSTE</sequence>
<evidence type="ECO:0000256" key="2">
    <source>
        <dbReference type="SAM" id="Phobius"/>
    </source>
</evidence>
<gene>
    <name evidence="3" type="ORF">IFM89_022769</name>
</gene>
<dbReference type="AlphaFoldDB" id="A0A835ISM2"/>
<comment type="caution">
    <text evidence="3">The sequence shown here is derived from an EMBL/GenBank/DDBJ whole genome shotgun (WGS) entry which is preliminary data.</text>
</comment>
<accession>A0A835ISM2</accession>
<evidence type="ECO:0000313" key="4">
    <source>
        <dbReference type="Proteomes" id="UP000631114"/>
    </source>
</evidence>
<dbReference type="GO" id="GO:0042910">
    <property type="term" value="F:xenobiotic transmembrane transporter activity"/>
    <property type="evidence" value="ECO:0007669"/>
    <property type="project" value="InterPro"/>
</dbReference>
<dbReference type="Pfam" id="PF01554">
    <property type="entry name" value="MatE"/>
    <property type="match status" value="1"/>
</dbReference>
<protein>
    <recommendedName>
        <fullName evidence="5">Multidrug and toxic compound extrusion protein</fullName>
    </recommendedName>
</protein>
<comment type="similarity">
    <text evidence="1">Belongs to the multi antimicrobial extrusion (MATE) (TC 2.A.66.1) family.</text>
</comment>
<dbReference type="GO" id="GO:0015297">
    <property type="term" value="F:antiporter activity"/>
    <property type="evidence" value="ECO:0007669"/>
    <property type="project" value="InterPro"/>
</dbReference>
<evidence type="ECO:0008006" key="5">
    <source>
        <dbReference type="Google" id="ProtNLM"/>
    </source>
</evidence>
<name>A0A835ISM2_9MAGN</name>
<keyword evidence="4" id="KW-1185">Reference proteome</keyword>
<dbReference type="InterPro" id="IPR002528">
    <property type="entry name" value="MATE_fam"/>
</dbReference>
<reference evidence="3 4" key="1">
    <citation type="submission" date="2020-10" db="EMBL/GenBank/DDBJ databases">
        <title>The Coptis chinensis genome and diversification of protoberbering-type alkaloids.</title>
        <authorList>
            <person name="Wang B."/>
            <person name="Shu S."/>
            <person name="Song C."/>
            <person name="Liu Y."/>
        </authorList>
    </citation>
    <scope>NUCLEOTIDE SEQUENCE [LARGE SCALE GENOMIC DNA]</scope>
    <source>
        <strain evidence="3">HL-2020</strain>
        <tissue evidence="3">Leaf</tissue>
    </source>
</reference>
<feature type="transmembrane region" description="Helical" evidence="2">
    <location>
        <begin position="146"/>
        <end position="170"/>
    </location>
</feature>
<feature type="transmembrane region" description="Helical" evidence="2">
    <location>
        <begin position="176"/>
        <end position="200"/>
    </location>
</feature>
<dbReference type="PANTHER" id="PTHR11206">
    <property type="entry name" value="MULTIDRUG RESISTANCE PROTEIN"/>
    <property type="match status" value="1"/>
</dbReference>
<dbReference type="OrthoDB" id="2126698at2759"/>
<keyword evidence="2" id="KW-1133">Transmembrane helix</keyword>
<feature type="transmembrane region" description="Helical" evidence="2">
    <location>
        <begin position="221"/>
        <end position="242"/>
    </location>
</feature>
<dbReference type="EMBL" id="JADFTS010000002">
    <property type="protein sequence ID" value="KAF9621542.1"/>
    <property type="molecule type" value="Genomic_DNA"/>
</dbReference>
<feature type="transmembrane region" description="Helical" evidence="2">
    <location>
        <begin position="298"/>
        <end position="315"/>
    </location>
</feature>
<feature type="transmembrane region" description="Helical" evidence="2">
    <location>
        <begin position="321"/>
        <end position="342"/>
    </location>
</feature>
<feature type="transmembrane region" description="Helical" evidence="2">
    <location>
        <begin position="67"/>
        <end position="92"/>
    </location>
</feature>
<evidence type="ECO:0000313" key="3">
    <source>
        <dbReference type="EMBL" id="KAF9621542.1"/>
    </source>
</evidence>
<evidence type="ECO:0000256" key="1">
    <source>
        <dbReference type="ARBA" id="ARBA00010199"/>
    </source>
</evidence>
<feature type="transmembrane region" description="Helical" evidence="2">
    <location>
        <begin position="104"/>
        <end position="126"/>
    </location>
</feature>
<keyword evidence="2" id="KW-0812">Transmembrane</keyword>
<keyword evidence="2" id="KW-0472">Membrane</keyword>
<dbReference type="Proteomes" id="UP000631114">
    <property type="component" value="Unassembled WGS sequence"/>
</dbReference>
<dbReference type="GO" id="GO:0016020">
    <property type="term" value="C:membrane"/>
    <property type="evidence" value="ECO:0007669"/>
    <property type="project" value="InterPro"/>
</dbReference>
<organism evidence="3 4">
    <name type="scientific">Coptis chinensis</name>
    <dbReference type="NCBI Taxonomy" id="261450"/>
    <lineage>
        <taxon>Eukaryota</taxon>
        <taxon>Viridiplantae</taxon>
        <taxon>Streptophyta</taxon>
        <taxon>Embryophyta</taxon>
        <taxon>Tracheophyta</taxon>
        <taxon>Spermatophyta</taxon>
        <taxon>Magnoliopsida</taxon>
        <taxon>Ranunculales</taxon>
        <taxon>Ranunculaceae</taxon>
        <taxon>Coptidoideae</taxon>
        <taxon>Coptis</taxon>
    </lineage>
</organism>
<feature type="transmembrane region" description="Helical" evidence="2">
    <location>
        <begin position="262"/>
        <end position="286"/>
    </location>
</feature>
<proteinExistence type="inferred from homology"/>